<keyword evidence="5" id="KW-1185">Reference proteome</keyword>
<organism evidence="3 5">
    <name type="scientific">Lates japonicus</name>
    <name type="common">Japanese lates</name>
    <dbReference type="NCBI Taxonomy" id="270547"/>
    <lineage>
        <taxon>Eukaryota</taxon>
        <taxon>Metazoa</taxon>
        <taxon>Chordata</taxon>
        <taxon>Craniata</taxon>
        <taxon>Vertebrata</taxon>
        <taxon>Euteleostomi</taxon>
        <taxon>Actinopterygii</taxon>
        <taxon>Neopterygii</taxon>
        <taxon>Teleostei</taxon>
        <taxon>Neoteleostei</taxon>
        <taxon>Acanthomorphata</taxon>
        <taxon>Carangaria</taxon>
        <taxon>Carangaria incertae sedis</taxon>
        <taxon>Centropomidae</taxon>
        <taxon>Lates</taxon>
    </lineage>
</organism>
<keyword evidence="1" id="KW-0175">Coiled coil</keyword>
<name>A0AAD3NNJ7_LATJO</name>
<keyword evidence="2" id="KW-0472">Membrane</keyword>
<comment type="caution">
    <text evidence="3">The sequence shown here is derived from an EMBL/GenBank/DDBJ whole genome shotgun (WGS) entry which is preliminary data.</text>
</comment>
<keyword evidence="2" id="KW-1133">Transmembrane helix</keyword>
<protein>
    <submittedName>
        <fullName evidence="3">Uncharacterized protein</fullName>
    </submittedName>
</protein>
<keyword evidence="2" id="KW-0812">Transmembrane</keyword>
<dbReference type="Proteomes" id="UP001279410">
    <property type="component" value="Unassembled WGS sequence"/>
</dbReference>
<gene>
    <name evidence="3" type="ORF">AKAME5_002561500</name>
    <name evidence="4" type="ORF">AKAME5_002566100</name>
</gene>
<evidence type="ECO:0000313" key="4">
    <source>
        <dbReference type="EMBL" id="GLD74332.1"/>
    </source>
</evidence>
<feature type="coiled-coil region" evidence="1">
    <location>
        <begin position="113"/>
        <end position="140"/>
    </location>
</feature>
<dbReference type="EMBL" id="BRZM01002120">
    <property type="protein sequence ID" value="GLD74286.1"/>
    <property type="molecule type" value="Genomic_DNA"/>
</dbReference>
<evidence type="ECO:0000313" key="5">
    <source>
        <dbReference type="Proteomes" id="UP001279410"/>
    </source>
</evidence>
<evidence type="ECO:0000256" key="2">
    <source>
        <dbReference type="SAM" id="Phobius"/>
    </source>
</evidence>
<feature type="transmembrane region" description="Helical" evidence="2">
    <location>
        <begin position="50"/>
        <end position="70"/>
    </location>
</feature>
<sequence length="199" mass="21854">MGSSGSRRRQSEDLPPNFAASFIVQFHQNKARMRQIVDELQTWAAELKGMMAAGVIGVAGAGVAVATAPFTGGLSLVIYGAAAAASTAGSAAVFGLGLVNLRDERNAERMEKLLELRRIVEALKTELEDVKTTCGDLRREAVEADASKFIRLEMKILKLFDVIERLRTPARLVQVPQVADEYQRALNEFERIITELMTF</sequence>
<evidence type="ECO:0000256" key="1">
    <source>
        <dbReference type="SAM" id="Coils"/>
    </source>
</evidence>
<accession>A0AAD3NNJ7</accession>
<dbReference type="AlphaFoldDB" id="A0AAD3NNJ7"/>
<dbReference type="EMBL" id="BRZM01002157">
    <property type="protein sequence ID" value="GLD74332.1"/>
    <property type="molecule type" value="Genomic_DNA"/>
</dbReference>
<reference evidence="3" key="1">
    <citation type="submission" date="2022-08" db="EMBL/GenBank/DDBJ databases">
        <title>Genome sequencing of akame (Lates japonicus).</title>
        <authorList>
            <person name="Hashiguchi Y."/>
            <person name="Takahashi H."/>
        </authorList>
    </citation>
    <scope>NUCLEOTIDE SEQUENCE</scope>
    <source>
        <strain evidence="3">Kochi</strain>
    </source>
</reference>
<proteinExistence type="predicted"/>
<feature type="transmembrane region" description="Helical" evidence="2">
    <location>
        <begin position="76"/>
        <end position="101"/>
    </location>
</feature>
<evidence type="ECO:0000313" key="3">
    <source>
        <dbReference type="EMBL" id="GLD74286.1"/>
    </source>
</evidence>